<dbReference type="GO" id="GO:0006886">
    <property type="term" value="P:intracellular protein transport"/>
    <property type="evidence" value="ECO:0007669"/>
    <property type="project" value="InterPro"/>
</dbReference>
<protein>
    <recommendedName>
        <fullName evidence="5">Clathrin/coatomer adaptor adaptin-like N-terminal domain-containing protein</fullName>
    </recommendedName>
</protein>
<accession>A0AAF0QK35</accession>
<dbReference type="GO" id="GO:0016192">
    <property type="term" value="P:vesicle-mediated transport"/>
    <property type="evidence" value="ECO:0007669"/>
    <property type="project" value="InterPro"/>
</dbReference>
<keyword evidence="3" id="KW-0653">Protein transport</keyword>
<dbReference type="Pfam" id="PF01602">
    <property type="entry name" value="Adaptin_N"/>
    <property type="match status" value="1"/>
</dbReference>
<evidence type="ECO:0000259" key="5">
    <source>
        <dbReference type="Pfam" id="PF01602"/>
    </source>
</evidence>
<gene>
    <name evidence="6" type="ORF">MTR67_017582</name>
</gene>
<dbReference type="GO" id="GO:0012505">
    <property type="term" value="C:endomembrane system"/>
    <property type="evidence" value="ECO:0007669"/>
    <property type="project" value="UniProtKB-SubCell"/>
</dbReference>
<evidence type="ECO:0000256" key="1">
    <source>
        <dbReference type="ARBA" id="ARBA00004308"/>
    </source>
</evidence>
<dbReference type="GO" id="GO:0030117">
    <property type="term" value="C:membrane coat"/>
    <property type="evidence" value="ECO:0007669"/>
    <property type="project" value="InterPro"/>
</dbReference>
<dbReference type="SUPFAM" id="SSF48371">
    <property type="entry name" value="ARM repeat"/>
    <property type="match status" value="1"/>
</dbReference>
<dbReference type="Proteomes" id="UP001234989">
    <property type="component" value="Chromosome 4"/>
</dbReference>
<reference evidence="6" key="1">
    <citation type="submission" date="2023-08" db="EMBL/GenBank/DDBJ databases">
        <title>A de novo genome assembly of Solanum verrucosum Schlechtendal, a Mexican diploid species geographically isolated from the other diploid A-genome species in potato relatives.</title>
        <authorList>
            <person name="Hosaka K."/>
        </authorList>
    </citation>
    <scope>NUCLEOTIDE SEQUENCE</scope>
    <source>
        <tissue evidence="6">Young leaves</tissue>
    </source>
</reference>
<evidence type="ECO:0000313" key="6">
    <source>
        <dbReference type="EMBL" id="WMV24197.1"/>
    </source>
</evidence>
<evidence type="ECO:0000256" key="3">
    <source>
        <dbReference type="ARBA" id="ARBA00022927"/>
    </source>
</evidence>
<dbReference type="PANTHER" id="PTHR22780">
    <property type="entry name" value="ADAPTIN, ALPHA/GAMMA/EPSILON"/>
    <property type="match status" value="1"/>
</dbReference>
<feature type="domain" description="Clathrin/coatomer adaptor adaptin-like N-terminal" evidence="5">
    <location>
        <begin position="66"/>
        <end position="182"/>
    </location>
</feature>
<evidence type="ECO:0000256" key="2">
    <source>
        <dbReference type="ARBA" id="ARBA00022448"/>
    </source>
</evidence>
<dbReference type="Gene3D" id="1.25.10.10">
    <property type="entry name" value="Leucine-rich Repeat Variant"/>
    <property type="match status" value="1"/>
</dbReference>
<dbReference type="InterPro" id="IPR002553">
    <property type="entry name" value="Clathrin/coatomer_adapt-like_N"/>
</dbReference>
<name>A0AAF0QK35_SOLVR</name>
<proteinExistence type="predicted"/>
<dbReference type="AlphaFoldDB" id="A0AAF0QK35"/>
<evidence type="ECO:0000313" key="7">
    <source>
        <dbReference type="Proteomes" id="UP001234989"/>
    </source>
</evidence>
<keyword evidence="2" id="KW-0813">Transport</keyword>
<organism evidence="6 7">
    <name type="scientific">Solanum verrucosum</name>
    <dbReference type="NCBI Taxonomy" id="315347"/>
    <lineage>
        <taxon>Eukaryota</taxon>
        <taxon>Viridiplantae</taxon>
        <taxon>Streptophyta</taxon>
        <taxon>Embryophyta</taxon>
        <taxon>Tracheophyta</taxon>
        <taxon>Spermatophyta</taxon>
        <taxon>Magnoliopsida</taxon>
        <taxon>eudicotyledons</taxon>
        <taxon>Gunneridae</taxon>
        <taxon>Pentapetalae</taxon>
        <taxon>asterids</taxon>
        <taxon>lamiids</taxon>
        <taxon>Solanales</taxon>
        <taxon>Solanaceae</taxon>
        <taxon>Solanoideae</taxon>
        <taxon>Solaneae</taxon>
        <taxon>Solanum</taxon>
    </lineage>
</organism>
<dbReference type="InterPro" id="IPR011989">
    <property type="entry name" value="ARM-like"/>
</dbReference>
<evidence type="ECO:0000256" key="4">
    <source>
        <dbReference type="ARBA" id="ARBA00023136"/>
    </source>
</evidence>
<keyword evidence="4" id="KW-0472">Membrane</keyword>
<keyword evidence="7" id="KW-1185">Reference proteome</keyword>
<sequence>MVVEVAASVTKVVVIVEECVVVDDMLVIVGGGASCDDGVLGVVAVDSSGWQWCWLLAGADPHVTFRAGNYVKDEVWHALIVVITNASDLHGYAVRSLYRAVQKARDQETLFRVAVWCIGEYGEMLVNNFGRLDIEEPATVTESDAVDVLETSIKIHSCDLTSQAMCLIALLKLSSRFPSCSQYVFFSTMRKMLPSSVYEAHISYPSADISARINVHSV</sequence>
<comment type="subcellular location">
    <subcellularLocation>
        <location evidence="1">Endomembrane system</location>
    </subcellularLocation>
</comment>
<dbReference type="EMBL" id="CP133615">
    <property type="protein sequence ID" value="WMV24197.1"/>
    <property type="molecule type" value="Genomic_DNA"/>
</dbReference>
<dbReference type="InterPro" id="IPR016024">
    <property type="entry name" value="ARM-type_fold"/>
</dbReference>
<dbReference type="InterPro" id="IPR050840">
    <property type="entry name" value="Adaptor_Complx_Large_Subunit"/>
</dbReference>